<dbReference type="InterPro" id="IPR050186">
    <property type="entry name" value="TPT_transporter"/>
</dbReference>
<evidence type="ECO:0000313" key="9">
    <source>
        <dbReference type="Proteomes" id="UP001485043"/>
    </source>
</evidence>
<dbReference type="InterPro" id="IPR004853">
    <property type="entry name" value="Sugar_P_trans_dom"/>
</dbReference>
<feature type="transmembrane region" description="Helical" evidence="6">
    <location>
        <begin position="302"/>
        <end position="320"/>
    </location>
</feature>
<evidence type="ECO:0000256" key="4">
    <source>
        <dbReference type="ARBA" id="ARBA00023136"/>
    </source>
</evidence>
<dbReference type="PANTHER" id="PTHR11132">
    <property type="entry name" value="SOLUTE CARRIER FAMILY 35"/>
    <property type="match status" value="1"/>
</dbReference>
<dbReference type="Pfam" id="PF03151">
    <property type="entry name" value="TPT"/>
    <property type="match status" value="1"/>
</dbReference>
<feature type="transmembrane region" description="Helical" evidence="6">
    <location>
        <begin position="50"/>
        <end position="69"/>
    </location>
</feature>
<feature type="transmembrane region" description="Helical" evidence="6">
    <location>
        <begin position="180"/>
        <end position="207"/>
    </location>
</feature>
<feature type="region of interest" description="Disordered" evidence="5">
    <location>
        <begin position="1"/>
        <end position="34"/>
    </location>
</feature>
<dbReference type="GO" id="GO:0016020">
    <property type="term" value="C:membrane"/>
    <property type="evidence" value="ECO:0007669"/>
    <property type="project" value="UniProtKB-SubCell"/>
</dbReference>
<feature type="domain" description="Sugar phosphate transporter" evidence="7">
    <location>
        <begin position="57"/>
        <end position="253"/>
    </location>
</feature>
<dbReference type="Proteomes" id="UP001485043">
    <property type="component" value="Unassembled WGS sequence"/>
</dbReference>
<comment type="subcellular location">
    <subcellularLocation>
        <location evidence="1">Membrane</location>
        <topology evidence="1">Multi-pass membrane protein</topology>
    </subcellularLocation>
</comment>
<keyword evidence="2 6" id="KW-0812">Transmembrane</keyword>
<keyword evidence="3 6" id="KW-1133">Transmembrane helix</keyword>
<reference evidence="8 9" key="1">
    <citation type="journal article" date="2024" name="Nat. Commun.">
        <title>Phylogenomics reveals the evolutionary origins of lichenization in chlorophyte algae.</title>
        <authorList>
            <person name="Puginier C."/>
            <person name="Libourel C."/>
            <person name="Otte J."/>
            <person name="Skaloud P."/>
            <person name="Haon M."/>
            <person name="Grisel S."/>
            <person name="Petersen M."/>
            <person name="Berrin J.G."/>
            <person name="Delaux P.M."/>
            <person name="Dal Grande F."/>
            <person name="Keller J."/>
        </authorList>
    </citation>
    <scope>NUCLEOTIDE SEQUENCE [LARGE SCALE GENOMIC DNA]</scope>
    <source>
        <strain evidence="8 9">SAG 2523</strain>
    </source>
</reference>
<proteinExistence type="predicted"/>
<accession>A0AAW1T8K6</accession>
<comment type="caution">
    <text evidence="8">The sequence shown here is derived from an EMBL/GenBank/DDBJ whole genome shotgun (WGS) entry which is preliminary data.</text>
</comment>
<keyword evidence="9" id="KW-1185">Reference proteome</keyword>
<dbReference type="AlphaFoldDB" id="A0AAW1T8K6"/>
<evidence type="ECO:0000259" key="7">
    <source>
        <dbReference type="Pfam" id="PF03151"/>
    </source>
</evidence>
<feature type="transmembrane region" description="Helical" evidence="6">
    <location>
        <begin position="149"/>
        <end position="168"/>
    </location>
</feature>
<gene>
    <name evidence="8" type="ORF">WJX84_008174</name>
</gene>
<evidence type="ECO:0000256" key="1">
    <source>
        <dbReference type="ARBA" id="ARBA00004141"/>
    </source>
</evidence>
<feature type="transmembrane region" description="Helical" evidence="6">
    <location>
        <begin position="235"/>
        <end position="262"/>
    </location>
</feature>
<name>A0AAW1T8K6_9CHLO</name>
<feature type="compositionally biased region" description="Polar residues" evidence="5">
    <location>
        <begin position="1"/>
        <end position="14"/>
    </location>
</feature>
<feature type="transmembrane region" description="Helical" evidence="6">
    <location>
        <begin position="81"/>
        <end position="101"/>
    </location>
</feature>
<dbReference type="EMBL" id="JALJOV010000254">
    <property type="protein sequence ID" value="KAK9865387.1"/>
    <property type="molecule type" value="Genomic_DNA"/>
</dbReference>
<evidence type="ECO:0000313" key="8">
    <source>
        <dbReference type="EMBL" id="KAK9865387.1"/>
    </source>
</evidence>
<evidence type="ECO:0000256" key="5">
    <source>
        <dbReference type="SAM" id="MobiDB-lite"/>
    </source>
</evidence>
<evidence type="ECO:0000256" key="3">
    <source>
        <dbReference type="ARBA" id="ARBA00022989"/>
    </source>
</evidence>
<protein>
    <recommendedName>
        <fullName evidence="7">Sugar phosphate transporter domain-containing protein</fullName>
    </recommendedName>
</protein>
<evidence type="ECO:0000256" key="2">
    <source>
        <dbReference type="ARBA" id="ARBA00022692"/>
    </source>
</evidence>
<organism evidence="8 9">
    <name type="scientific">Apatococcus fuscideae</name>
    <dbReference type="NCBI Taxonomy" id="2026836"/>
    <lineage>
        <taxon>Eukaryota</taxon>
        <taxon>Viridiplantae</taxon>
        <taxon>Chlorophyta</taxon>
        <taxon>core chlorophytes</taxon>
        <taxon>Trebouxiophyceae</taxon>
        <taxon>Chlorellales</taxon>
        <taxon>Chlorellaceae</taxon>
        <taxon>Apatococcus</taxon>
    </lineage>
</organism>
<evidence type="ECO:0000256" key="6">
    <source>
        <dbReference type="SAM" id="Phobius"/>
    </source>
</evidence>
<sequence length="351" mass="38054">MTTSPTSASLSNTYHRMRGSAPPSTSTQDEDDHRGHSVNVTELNQTAQRAIAIAASVAWMVVSSSLILVNKHLMSNDGFHYPMALSGLGMGFSAVASWLVCKVFKLVEAKKSISAHFYMTRIVPVGLFMALTLHFGNVVYLYLTVSFIQMLKAFTPIITMIALFMAALEVPTRQLISSVLLIALGTAIASYGEINLNIIGVICMFASESFEATRLVMTQVVLVGLKFNAVEGLMYLAPACFAWLLLGSLILEGSCLGLYVNALAYMVIQTGSSLTLKVLGTVKNALVVWLGILIFAEVVTPLQGAGYLMSLIGFGLYNYIKLRPKVPERTYRSIPAEDVEQPGPEKVKGLP</sequence>
<feature type="transmembrane region" description="Helical" evidence="6">
    <location>
        <begin position="122"/>
        <end position="143"/>
    </location>
</feature>
<keyword evidence="4 6" id="KW-0472">Membrane</keyword>